<reference evidence="2" key="1">
    <citation type="submission" date="2020-10" db="EMBL/GenBank/DDBJ databases">
        <title>Connecting structure to function with the recovery of over 1000 high-quality activated sludge metagenome-assembled genomes encoding full-length rRNA genes using long-read sequencing.</title>
        <authorList>
            <person name="Singleton C.M."/>
            <person name="Petriglieri F."/>
            <person name="Kristensen J.M."/>
            <person name="Kirkegaard R.H."/>
            <person name="Michaelsen T.Y."/>
            <person name="Andersen M.H."/>
            <person name="Karst S.M."/>
            <person name="Dueholm M.S."/>
            <person name="Nielsen P.H."/>
            <person name="Albertsen M."/>
        </authorList>
    </citation>
    <scope>NUCLEOTIDE SEQUENCE</scope>
    <source>
        <strain evidence="2">EsbW_18-Q3-R4-48_MAXAC.044</strain>
    </source>
</reference>
<feature type="region of interest" description="Disordered" evidence="1">
    <location>
        <begin position="36"/>
        <end position="67"/>
    </location>
</feature>
<proteinExistence type="predicted"/>
<feature type="compositionally biased region" description="Acidic residues" evidence="1">
    <location>
        <begin position="36"/>
        <end position="51"/>
    </location>
</feature>
<dbReference type="Proteomes" id="UP000886602">
    <property type="component" value="Unassembled WGS sequence"/>
</dbReference>
<comment type="caution">
    <text evidence="2">The sequence shown here is derived from an EMBL/GenBank/DDBJ whole genome shotgun (WGS) entry which is preliminary data.</text>
</comment>
<gene>
    <name evidence="2" type="ORF">IPJ48_17860</name>
</gene>
<protein>
    <submittedName>
        <fullName evidence="2">Uncharacterized protein</fullName>
    </submittedName>
</protein>
<dbReference type="EMBL" id="JADJNC010000050">
    <property type="protein sequence ID" value="MBK7424791.1"/>
    <property type="molecule type" value="Genomic_DNA"/>
</dbReference>
<evidence type="ECO:0000313" key="3">
    <source>
        <dbReference type="Proteomes" id="UP000886602"/>
    </source>
</evidence>
<name>A0A9D7FHB7_9RHOO</name>
<evidence type="ECO:0000313" key="2">
    <source>
        <dbReference type="EMBL" id="MBK7424791.1"/>
    </source>
</evidence>
<evidence type="ECO:0000256" key="1">
    <source>
        <dbReference type="SAM" id="MobiDB-lite"/>
    </source>
</evidence>
<feature type="compositionally biased region" description="Basic residues" evidence="1">
    <location>
        <begin position="56"/>
        <end position="67"/>
    </location>
</feature>
<organism evidence="2 3">
    <name type="scientific">Candidatus Propionivibrio dominans</name>
    <dbReference type="NCBI Taxonomy" id="2954373"/>
    <lineage>
        <taxon>Bacteria</taxon>
        <taxon>Pseudomonadati</taxon>
        <taxon>Pseudomonadota</taxon>
        <taxon>Betaproteobacteria</taxon>
        <taxon>Rhodocyclales</taxon>
        <taxon>Rhodocyclaceae</taxon>
        <taxon>Propionivibrio</taxon>
    </lineage>
</organism>
<sequence>MSEPIRLFRGGQEIIITAPSQVQLLIREGWSVTAEDDVPFDIEEPEEPEPEEPVKSKRGRPKAKAQK</sequence>
<dbReference type="AlphaFoldDB" id="A0A9D7FHB7"/>
<accession>A0A9D7FHB7</accession>